<reference evidence="2 3" key="1">
    <citation type="journal article" date="2014" name="Genome Biol. Evol.">
        <title>Comparative Genomics of the Campylobacter lari Group.</title>
        <authorList>
            <person name="Miller W.G."/>
            <person name="Yee E."/>
            <person name="Chapman M.H."/>
            <person name="Smith T.P."/>
            <person name="Bono J.L."/>
            <person name="Huynh S."/>
            <person name="Parker C.T."/>
            <person name="Vandamme P."/>
            <person name="Luong K."/>
            <person name="Korlach J."/>
        </authorList>
    </citation>
    <scope>NUCLEOTIDE SEQUENCE [LARGE SCALE GENOMIC DNA]</scope>
    <source>
        <strain evidence="3">RM3659</strain>
    </source>
</reference>
<dbReference type="HOGENOM" id="CLU_2141284_0_0_7"/>
<dbReference type="OrthoDB" id="5357894at2"/>
<dbReference type="EMBL" id="CP007775">
    <property type="protein sequence ID" value="AJD01287.1"/>
    <property type="molecule type" value="Genomic_DNA"/>
</dbReference>
<dbReference type="SUPFAM" id="SSF81901">
    <property type="entry name" value="HCP-like"/>
    <property type="match status" value="1"/>
</dbReference>
<evidence type="ECO:0000313" key="3">
    <source>
        <dbReference type="Proteomes" id="UP000031130"/>
    </source>
</evidence>
<evidence type="ECO:0000313" key="2">
    <source>
        <dbReference type="EMBL" id="AJD01287.1"/>
    </source>
</evidence>
<proteinExistence type="predicted"/>
<keyword evidence="1" id="KW-0732">Signal</keyword>
<dbReference type="RefSeq" id="WP_052243245.1">
    <property type="nucleotide sequence ID" value="NZ_CP007775.1"/>
</dbReference>
<gene>
    <name evidence="2" type="primary">ctsX</name>
    <name evidence="2" type="ORF">UPTC3659_0407</name>
</gene>
<evidence type="ECO:0000256" key="1">
    <source>
        <dbReference type="SAM" id="SignalP"/>
    </source>
</evidence>
<dbReference type="AlphaFoldDB" id="A0A0A8HU28"/>
<dbReference type="Proteomes" id="UP000031130">
    <property type="component" value="Chromosome"/>
</dbReference>
<name>A0A0A8HU28_CAMLA</name>
<dbReference type="KEGG" id="cln:UPTC3659_0407"/>
<feature type="signal peptide" evidence="1">
    <location>
        <begin position="1"/>
        <end position="17"/>
    </location>
</feature>
<protein>
    <submittedName>
        <fullName evidence="2">Transformation system, membrane protein CtsX</fullName>
    </submittedName>
</protein>
<organism evidence="2 3">
    <name type="scientific">Campylobacter lari NCTC 11845</name>
    <dbReference type="NCBI Taxonomy" id="1388749"/>
    <lineage>
        <taxon>Bacteria</taxon>
        <taxon>Pseudomonadati</taxon>
        <taxon>Campylobacterota</taxon>
        <taxon>Epsilonproteobacteria</taxon>
        <taxon>Campylobacterales</taxon>
        <taxon>Campylobacteraceae</taxon>
        <taxon>Campylobacter</taxon>
    </lineage>
</organism>
<sequence length="109" mass="13113">MKMICFNFLICLSFLNAMNIQNESFEQNVFYEKFINHPSYENALNLAKYFYQIKDYQKAIFWAVEANEFELLEKEAWLVFINAKLKLGKHEDALKAKEEYEKLLGNYFE</sequence>
<feature type="chain" id="PRO_5002037744" evidence="1">
    <location>
        <begin position="18"/>
        <end position="109"/>
    </location>
</feature>
<accession>A0A0A8HU28</accession>